<sequence>KFDFSKICDKIAKLIKFETVLIKSLFCRKIKIFAEDFPFVENILEILQKTKYEKTTNVFTKAENCFYRAKYNFQKSKNFEESIKLLKKAIQFCDLSQIHFYTIKSKIFRFLAKIYLAQKEYFSYLFYLNEFFKSSFMLSKDDSIKFSAEMDFEERQVKKLLSNFPKNLVLYFFEYEKCELVFYDSFENNFFLTVTRIDVDLIGSDEYFPLVLEIPIAENTNENEMENVLKRYEQIMKENIDLTKSAPNMKTRDQKQQWWKRRKNLDNLLKQNLLDFEENVLKYSKFLLSNDFTKLFEFFH</sequence>
<name>A0ABV2APZ0_9EUKA</name>
<evidence type="ECO:0000313" key="2">
    <source>
        <dbReference type="Proteomes" id="UP001439008"/>
    </source>
</evidence>
<accession>A0ABV2APZ0</accession>
<dbReference type="Proteomes" id="UP001439008">
    <property type="component" value="Unassembled WGS sequence"/>
</dbReference>
<protein>
    <submittedName>
        <fullName evidence="1">Uncharacterized protein</fullName>
    </submittedName>
</protein>
<dbReference type="EMBL" id="JBDODL010001546">
    <property type="protein sequence ID" value="MES1921609.1"/>
    <property type="molecule type" value="Genomic_DNA"/>
</dbReference>
<reference evidence="1 2" key="1">
    <citation type="journal article" date="2024" name="BMC Biol.">
        <title>Comparative genomics of Ascetosporea gives new insight into the evolutionary basis for animal parasitism in Rhizaria.</title>
        <authorList>
            <person name="Hiltunen Thoren M."/>
            <person name="Onut-Brannstrom I."/>
            <person name="Alfjorden A."/>
            <person name="Peckova H."/>
            <person name="Swords F."/>
            <person name="Hooper C."/>
            <person name="Holzer A.S."/>
            <person name="Bass D."/>
            <person name="Burki F."/>
        </authorList>
    </citation>
    <scope>NUCLEOTIDE SEQUENCE [LARGE SCALE GENOMIC DNA]</scope>
    <source>
        <strain evidence="1">20-A016</strain>
    </source>
</reference>
<proteinExistence type="predicted"/>
<comment type="caution">
    <text evidence="1">The sequence shown here is derived from an EMBL/GenBank/DDBJ whole genome shotgun (WGS) entry which is preliminary data.</text>
</comment>
<feature type="non-terminal residue" evidence="1">
    <location>
        <position position="300"/>
    </location>
</feature>
<feature type="non-terminal residue" evidence="1">
    <location>
        <position position="1"/>
    </location>
</feature>
<dbReference type="Pfam" id="PF03568">
    <property type="entry name" value="Separin_C"/>
    <property type="match status" value="1"/>
</dbReference>
<gene>
    <name evidence="1" type="ORF">MHBO_003138</name>
</gene>
<keyword evidence="2" id="KW-1185">Reference proteome</keyword>
<evidence type="ECO:0000313" key="1">
    <source>
        <dbReference type="EMBL" id="MES1921609.1"/>
    </source>
</evidence>
<organism evidence="1 2">
    <name type="scientific">Bonamia ostreae</name>
    <dbReference type="NCBI Taxonomy" id="126728"/>
    <lineage>
        <taxon>Eukaryota</taxon>
        <taxon>Sar</taxon>
        <taxon>Rhizaria</taxon>
        <taxon>Endomyxa</taxon>
        <taxon>Ascetosporea</taxon>
        <taxon>Haplosporida</taxon>
        <taxon>Bonamia</taxon>
    </lineage>
</organism>